<accession>A0ABY5BDV3</accession>
<protein>
    <recommendedName>
        <fullName evidence="3">Bacteriophage protein</fullName>
    </recommendedName>
</protein>
<sequence>MPSPYEAYQFRMPAGFPGDLQRAEVATIETQLIDPAAPPTAFGVAVKLVNGKIQPINNAADTAASVYGVNLRPYPIQGNGTDPLGTSTPPTSGATDVLKRGYLMVSLGGTAAATKGGTVYVRVAGAATGKPLGGFEAAADSTSANTVAMPASWYFTGPADANGVVEIAVNI</sequence>
<dbReference type="Pfam" id="PF23982">
    <property type="entry name" value="XM1_gp53_minor_capsid"/>
    <property type="match status" value="1"/>
</dbReference>
<name>A0ABY5BDV3_BURGL</name>
<dbReference type="InterPro" id="IPR056914">
    <property type="entry name" value="Gp53-like"/>
</dbReference>
<keyword evidence="2" id="KW-1185">Reference proteome</keyword>
<reference evidence="1" key="1">
    <citation type="submission" date="2022-06" db="EMBL/GenBank/DDBJ databases">
        <title>Draft genome sequence of Burkholderia glumae strain GR20004 isolated from rice panicle showing bacterial panicle blight.</title>
        <authorList>
            <person name="Choi S.Y."/>
            <person name="Lee Y.H."/>
        </authorList>
    </citation>
    <scope>NUCLEOTIDE SEQUENCE</scope>
    <source>
        <strain evidence="1">GR20004</strain>
    </source>
</reference>
<organism evidence="1 2">
    <name type="scientific">Burkholderia glumae</name>
    <name type="common">Pseudomonas glumae</name>
    <dbReference type="NCBI Taxonomy" id="337"/>
    <lineage>
        <taxon>Bacteria</taxon>
        <taxon>Pseudomonadati</taxon>
        <taxon>Pseudomonadota</taxon>
        <taxon>Betaproteobacteria</taxon>
        <taxon>Burkholderiales</taxon>
        <taxon>Burkholderiaceae</taxon>
        <taxon>Burkholderia</taxon>
    </lineage>
</organism>
<proteinExistence type="predicted"/>
<dbReference type="EMBL" id="CP099587">
    <property type="protein sequence ID" value="USS44621.1"/>
    <property type="molecule type" value="Genomic_DNA"/>
</dbReference>
<evidence type="ECO:0000313" key="1">
    <source>
        <dbReference type="EMBL" id="USS44621.1"/>
    </source>
</evidence>
<evidence type="ECO:0008006" key="3">
    <source>
        <dbReference type="Google" id="ProtNLM"/>
    </source>
</evidence>
<dbReference type="Proteomes" id="UP001056386">
    <property type="component" value="Chromosome 1"/>
</dbReference>
<evidence type="ECO:0000313" key="2">
    <source>
        <dbReference type="Proteomes" id="UP001056386"/>
    </source>
</evidence>
<gene>
    <name evidence="1" type="ORF">NFI99_23625</name>
</gene>
<dbReference type="RefSeq" id="WP_015875593.1">
    <property type="nucleotide sequence ID" value="NZ_CP033641.1"/>
</dbReference>